<dbReference type="RefSeq" id="WP_109335639.1">
    <property type="nucleotide sequence ID" value="NZ_CP021355.1"/>
</dbReference>
<dbReference type="EMBL" id="CP021355">
    <property type="protein sequence ID" value="AWK76165.1"/>
    <property type="molecule type" value="Genomic_DNA"/>
</dbReference>
<reference evidence="1 2" key="1">
    <citation type="submission" date="2017-05" db="EMBL/GenBank/DDBJ databases">
        <title>Isolation of Rhodococcus sp. S2-17 biodegrading of BP-3.</title>
        <authorList>
            <person name="Lee Y."/>
            <person name="Kim K.H."/>
            <person name="Chun B.H."/>
            <person name="Jung H.S."/>
            <person name="Jeon C.O."/>
        </authorList>
    </citation>
    <scope>NUCLEOTIDE SEQUENCE [LARGE SCALE GENOMIC DNA]</scope>
    <source>
        <strain evidence="1 2">S2-17</strain>
        <plasmid evidence="2">prb98</plasmid>
    </source>
</reference>
<protein>
    <submittedName>
        <fullName evidence="1">Uncharacterized protein</fullName>
    </submittedName>
</protein>
<keyword evidence="2" id="KW-1185">Reference proteome</keyword>
<geneLocation type="plasmid" evidence="2">
    <name>prb98</name>
</geneLocation>
<gene>
    <name evidence="1" type="ORF">CBI38_32170</name>
</gene>
<name>A0A2S2C5L9_9NOCA</name>
<accession>A0A2S2C5L9</accession>
<dbReference type="Proteomes" id="UP000245711">
    <property type="component" value="Plasmid pRB98"/>
</dbReference>
<dbReference type="KEGG" id="roz:CBI38_32170"/>
<sequence>MSTRTIGAVIACASLIMHPRATPRAMARRFLTDIAVARANARRVSMVATPWDERNDLRQQS</sequence>
<evidence type="ECO:0000313" key="1">
    <source>
        <dbReference type="EMBL" id="AWK76165.1"/>
    </source>
</evidence>
<dbReference type="AlphaFoldDB" id="A0A2S2C5L9"/>
<evidence type="ECO:0000313" key="2">
    <source>
        <dbReference type="Proteomes" id="UP000245711"/>
    </source>
</evidence>
<proteinExistence type="predicted"/>
<organism evidence="1 2">
    <name type="scientific">Rhodococcus oxybenzonivorans</name>
    <dbReference type="NCBI Taxonomy" id="1990687"/>
    <lineage>
        <taxon>Bacteria</taxon>
        <taxon>Bacillati</taxon>
        <taxon>Actinomycetota</taxon>
        <taxon>Actinomycetes</taxon>
        <taxon>Mycobacteriales</taxon>
        <taxon>Nocardiaceae</taxon>
        <taxon>Rhodococcus</taxon>
    </lineage>
</organism>
<keyword evidence="1" id="KW-0614">Plasmid</keyword>